<proteinExistence type="predicted"/>
<sequence length="319" mass="37008">MNNHKVSIVIPVYNSEEYLEKCIDSVLKQSYKNIELVIVNDGSTDNCKRIIDDYAVENPLKIRAIHIENSGVSNARNVGMKESSGSLLMFLDADDYISNSYIEELALSFNTEYEKNCMAVGNFSLIYTGGWKKNEKITSTFFEENCCAKELLNDLADSPGGGYVWNKMFRRDLIFKSNLLFDSNIALMEDFLFCAQYLDMYAEYNVGICDDFGYFYVQRETSIVHKNKRDKSKIVMLEKILIISKNYKKLYLSMQDEYANHLVSVSFFDSNLSRKYFIEVYKKIRRHSSIKYLTFKHKCMLLLGCIIPEIIPILRSYSV</sequence>
<dbReference type="Pfam" id="PF00535">
    <property type="entry name" value="Glycos_transf_2"/>
    <property type="match status" value="1"/>
</dbReference>
<dbReference type="AlphaFoldDB" id="A0A0E2Q181"/>
<dbReference type="PANTHER" id="PTHR22916:SF51">
    <property type="entry name" value="GLYCOSYLTRANSFERASE EPSH-RELATED"/>
    <property type="match status" value="1"/>
</dbReference>
<dbReference type="PATRIC" id="fig|1433289.7.peg.1288"/>
<dbReference type="InterPro" id="IPR001173">
    <property type="entry name" value="Glyco_trans_2-like"/>
</dbReference>
<evidence type="ECO:0000259" key="3">
    <source>
        <dbReference type="Pfam" id="PF00535"/>
    </source>
</evidence>
<gene>
    <name evidence="4" type="ORF">X841_06275</name>
</gene>
<dbReference type="GO" id="GO:0016757">
    <property type="term" value="F:glycosyltransferase activity"/>
    <property type="evidence" value="ECO:0007669"/>
    <property type="project" value="UniProtKB-KW"/>
</dbReference>
<comment type="caution">
    <text evidence="4">The sequence shown here is derived from an EMBL/GenBank/DDBJ whole genome shotgun (WGS) entry which is preliminary data.</text>
</comment>
<protein>
    <recommendedName>
        <fullName evidence="3">Glycosyltransferase 2-like domain-containing protein</fullName>
    </recommendedName>
</protein>
<dbReference type="CDD" id="cd00761">
    <property type="entry name" value="Glyco_tranf_GTA_type"/>
    <property type="match status" value="1"/>
</dbReference>
<dbReference type="HOGENOM" id="CLU_025996_25_3_9"/>
<dbReference type="SUPFAM" id="SSF53448">
    <property type="entry name" value="Nucleotide-diphospho-sugar transferases"/>
    <property type="match status" value="1"/>
</dbReference>
<accession>A0A0E2Q181</accession>
<keyword evidence="2" id="KW-0808">Transferase</keyword>
<name>A0A0E2Q181_STRTR</name>
<evidence type="ECO:0000256" key="2">
    <source>
        <dbReference type="ARBA" id="ARBA00022679"/>
    </source>
</evidence>
<keyword evidence="1" id="KW-0328">Glycosyltransferase</keyword>
<dbReference type="EMBL" id="AZJT01000053">
    <property type="protein sequence ID" value="ETW89258.1"/>
    <property type="molecule type" value="Genomic_DNA"/>
</dbReference>
<feature type="domain" description="Glycosyltransferase 2-like" evidence="3">
    <location>
        <begin position="7"/>
        <end position="173"/>
    </location>
</feature>
<dbReference type="Proteomes" id="UP000024559">
    <property type="component" value="Chromosome"/>
</dbReference>
<dbReference type="PANTHER" id="PTHR22916">
    <property type="entry name" value="GLYCOSYLTRANSFERASE"/>
    <property type="match status" value="1"/>
</dbReference>
<dbReference type="InterPro" id="IPR029044">
    <property type="entry name" value="Nucleotide-diphossugar_trans"/>
</dbReference>
<evidence type="ECO:0000256" key="1">
    <source>
        <dbReference type="ARBA" id="ARBA00022676"/>
    </source>
</evidence>
<evidence type="ECO:0000313" key="4">
    <source>
        <dbReference type="EMBL" id="ETW89258.1"/>
    </source>
</evidence>
<reference evidence="5" key="1">
    <citation type="submission" date="2013-12" db="EMBL/GenBank/DDBJ databases">
        <title>Genome sequences of Streptococcus thermophilus strains MTH17CL396 and M17PTZA496 isolated from Fontina cheese in Valle d'Aosta region (Italy).</title>
        <authorList>
            <person name="Treu L."/>
            <person name="Giacomini A."/>
            <person name="Corich V."/>
            <person name="Vendramin V."/>
            <person name="Bovo B."/>
        </authorList>
    </citation>
    <scope>NUCLEOTIDE SEQUENCE [LARGE SCALE GENOMIC DNA]</scope>
    <source>
        <strain evidence="5">M17PTZA496</strain>
    </source>
</reference>
<dbReference type="RefSeq" id="WP_171815039.1">
    <property type="nucleotide sequence ID" value="NZ_CM002372.1"/>
</dbReference>
<dbReference type="Gene3D" id="3.90.550.10">
    <property type="entry name" value="Spore Coat Polysaccharide Biosynthesis Protein SpsA, Chain A"/>
    <property type="match status" value="1"/>
</dbReference>
<organism evidence="4 5">
    <name type="scientific">Streptococcus thermophilus M17PTZA496</name>
    <dbReference type="NCBI Taxonomy" id="1433289"/>
    <lineage>
        <taxon>Bacteria</taxon>
        <taxon>Bacillati</taxon>
        <taxon>Bacillota</taxon>
        <taxon>Bacilli</taxon>
        <taxon>Lactobacillales</taxon>
        <taxon>Streptococcaceae</taxon>
        <taxon>Streptococcus</taxon>
    </lineage>
</organism>
<evidence type="ECO:0000313" key="5">
    <source>
        <dbReference type="Proteomes" id="UP000024559"/>
    </source>
</evidence>